<name>A0ABP9D5Y2_9BACT</name>
<evidence type="ECO:0000256" key="2">
    <source>
        <dbReference type="ARBA" id="ARBA00023002"/>
    </source>
</evidence>
<comment type="caution">
    <text evidence="4">The sequence shown here is derived from an EMBL/GenBank/DDBJ whole genome shotgun (WGS) entry which is preliminary data.</text>
</comment>
<evidence type="ECO:0000313" key="5">
    <source>
        <dbReference type="Proteomes" id="UP001500298"/>
    </source>
</evidence>
<comment type="similarity">
    <text evidence="1 3">Belongs to the ArsC family.</text>
</comment>
<accession>A0ABP9D5Y2</accession>
<organism evidence="4 5">
    <name type="scientific">Algivirga pacifica</name>
    <dbReference type="NCBI Taxonomy" id="1162670"/>
    <lineage>
        <taxon>Bacteria</taxon>
        <taxon>Pseudomonadati</taxon>
        <taxon>Bacteroidota</taxon>
        <taxon>Cytophagia</taxon>
        <taxon>Cytophagales</taxon>
        <taxon>Flammeovirgaceae</taxon>
        <taxon>Algivirga</taxon>
    </lineage>
</organism>
<dbReference type="Gene3D" id="3.40.30.10">
    <property type="entry name" value="Glutaredoxin"/>
    <property type="match status" value="1"/>
</dbReference>
<dbReference type="Pfam" id="PF03960">
    <property type="entry name" value="ArsC"/>
    <property type="match status" value="1"/>
</dbReference>
<protein>
    <submittedName>
        <fullName evidence="4">Arsenate reductase (Glutaredoxin)</fullName>
    </submittedName>
</protein>
<proteinExistence type="inferred from homology"/>
<reference evidence="5" key="1">
    <citation type="journal article" date="2019" name="Int. J. Syst. Evol. Microbiol.">
        <title>The Global Catalogue of Microorganisms (GCM) 10K type strain sequencing project: providing services to taxonomists for standard genome sequencing and annotation.</title>
        <authorList>
            <consortium name="The Broad Institute Genomics Platform"/>
            <consortium name="The Broad Institute Genome Sequencing Center for Infectious Disease"/>
            <person name="Wu L."/>
            <person name="Ma J."/>
        </authorList>
    </citation>
    <scope>NUCLEOTIDE SEQUENCE [LARGE SCALE GENOMIC DNA]</scope>
    <source>
        <strain evidence="5">JCM 18326</strain>
    </source>
</reference>
<evidence type="ECO:0000256" key="1">
    <source>
        <dbReference type="ARBA" id="ARBA00007198"/>
    </source>
</evidence>
<dbReference type="InterPro" id="IPR006659">
    <property type="entry name" value="Arsenate_reductase"/>
</dbReference>
<dbReference type="NCBIfam" id="TIGR00014">
    <property type="entry name" value="arsC"/>
    <property type="match status" value="1"/>
</dbReference>
<dbReference type="PROSITE" id="PS51353">
    <property type="entry name" value="ARSC"/>
    <property type="match status" value="1"/>
</dbReference>
<dbReference type="PANTHER" id="PTHR30041:SF4">
    <property type="entry name" value="ARSENATE REDUCTASE"/>
    <property type="match status" value="1"/>
</dbReference>
<dbReference type="CDD" id="cd03034">
    <property type="entry name" value="ArsC_ArsC"/>
    <property type="match status" value="1"/>
</dbReference>
<dbReference type="Proteomes" id="UP001500298">
    <property type="component" value="Unassembled WGS sequence"/>
</dbReference>
<dbReference type="PANTHER" id="PTHR30041">
    <property type="entry name" value="ARSENATE REDUCTASE"/>
    <property type="match status" value="1"/>
</dbReference>
<dbReference type="RefSeq" id="WP_345369098.1">
    <property type="nucleotide sequence ID" value="NZ_BAABJX010000011.1"/>
</dbReference>
<sequence>MKIYHNPRCSKSRQSLQLLEEAKQDIEVVKYLDTPPTKEELEDILKKLGMKPSEIIRKGEAIYKENYKGKDLTEEEWIDVLLEHPKLIERPIIVHGDKAVIGRPPEKVKELF</sequence>
<dbReference type="EMBL" id="BAABJX010000011">
    <property type="protein sequence ID" value="GAA4824299.1"/>
    <property type="molecule type" value="Genomic_DNA"/>
</dbReference>
<gene>
    <name evidence="4" type="primary">arsC</name>
    <name evidence="4" type="ORF">GCM10023331_06070</name>
</gene>
<keyword evidence="5" id="KW-1185">Reference proteome</keyword>
<dbReference type="InterPro" id="IPR036249">
    <property type="entry name" value="Thioredoxin-like_sf"/>
</dbReference>
<keyword evidence="2" id="KW-0560">Oxidoreductase</keyword>
<dbReference type="InterPro" id="IPR006660">
    <property type="entry name" value="Arsenate_reductase-like"/>
</dbReference>
<evidence type="ECO:0000256" key="3">
    <source>
        <dbReference type="PROSITE-ProRule" id="PRU01282"/>
    </source>
</evidence>
<dbReference type="SUPFAM" id="SSF52833">
    <property type="entry name" value="Thioredoxin-like"/>
    <property type="match status" value="1"/>
</dbReference>
<evidence type="ECO:0000313" key="4">
    <source>
        <dbReference type="EMBL" id="GAA4824299.1"/>
    </source>
</evidence>